<evidence type="ECO:0000313" key="5">
    <source>
        <dbReference type="Proteomes" id="UP000192320"/>
    </source>
</evidence>
<name>A0A7I7R3S6_9MYCO</name>
<dbReference type="Proteomes" id="UP000192320">
    <property type="component" value="Unassembled WGS sequence"/>
</dbReference>
<dbReference type="OrthoDB" id="9797931at2"/>
<dbReference type="InterPro" id="IPR011032">
    <property type="entry name" value="GroES-like_sf"/>
</dbReference>
<dbReference type="SUPFAM" id="SSF51735">
    <property type="entry name" value="NAD(P)-binding Rossmann-fold domains"/>
    <property type="match status" value="1"/>
</dbReference>
<proteinExistence type="predicted"/>
<keyword evidence="1" id="KW-0560">Oxidoreductase</keyword>
<dbReference type="RefSeq" id="WP_083025996.1">
    <property type="nucleotide sequence ID" value="NZ_AP022589.1"/>
</dbReference>
<dbReference type="CDD" id="cd08262">
    <property type="entry name" value="Zn_ADH8"/>
    <property type="match status" value="1"/>
</dbReference>
<gene>
    <name evidence="4" type="ORF">BST33_11090</name>
</gene>
<evidence type="ECO:0000259" key="2">
    <source>
        <dbReference type="Pfam" id="PF00107"/>
    </source>
</evidence>
<accession>A0A7I7R3S6</accession>
<dbReference type="InterPro" id="IPR036291">
    <property type="entry name" value="NAD(P)-bd_dom_sf"/>
</dbReference>
<comment type="caution">
    <text evidence="4">The sequence shown here is derived from an EMBL/GenBank/DDBJ whole genome shotgun (WGS) entry which is preliminary data.</text>
</comment>
<dbReference type="AlphaFoldDB" id="A0A7I7R3S6"/>
<dbReference type="Gene3D" id="3.40.50.720">
    <property type="entry name" value="NAD(P)-binding Rossmann-like Domain"/>
    <property type="match status" value="1"/>
</dbReference>
<feature type="domain" description="Alcohol dehydrogenase-like N-terminal" evidence="3">
    <location>
        <begin position="23"/>
        <end position="139"/>
    </location>
</feature>
<evidence type="ECO:0000313" key="4">
    <source>
        <dbReference type="EMBL" id="ORB00517.1"/>
    </source>
</evidence>
<dbReference type="InterPro" id="IPR013149">
    <property type="entry name" value="ADH-like_C"/>
</dbReference>
<protein>
    <submittedName>
        <fullName evidence="4">Alcohol dehydrogenase</fullName>
    </submittedName>
</protein>
<organism evidence="4 5">
    <name type="scientific">Mycolicibacter minnesotensis</name>
    <dbReference type="NCBI Taxonomy" id="1118379"/>
    <lineage>
        <taxon>Bacteria</taxon>
        <taxon>Bacillati</taxon>
        <taxon>Actinomycetota</taxon>
        <taxon>Actinomycetes</taxon>
        <taxon>Mycobacteriales</taxon>
        <taxon>Mycobacteriaceae</taxon>
        <taxon>Mycolicibacter</taxon>
    </lineage>
</organism>
<dbReference type="EMBL" id="MVHZ01000010">
    <property type="protein sequence ID" value="ORB00517.1"/>
    <property type="molecule type" value="Genomic_DNA"/>
</dbReference>
<dbReference type="Gene3D" id="3.90.180.10">
    <property type="entry name" value="Medium-chain alcohol dehydrogenases, catalytic domain"/>
    <property type="match status" value="1"/>
</dbReference>
<dbReference type="Pfam" id="PF08240">
    <property type="entry name" value="ADH_N"/>
    <property type="match status" value="1"/>
</dbReference>
<dbReference type="InterPro" id="IPR013154">
    <property type="entry name" value="ADH-like_N"/>
</dbReference>
<dbReference type="PANTHER" id="PTHR43189">
    <property type="entry name" value="ZINC-TYPE ALCOHOL DEHYDROGENASE-LIKE PROTEIN C1198.01-RELATED"/>
    <property type="match status" value="1"/>
</dbReference>
<dbReference type="PANTHER" id="PTHR43189:SF1">
    <property type="entry name" value="ZINC-TYPE ALCOHOL DEHYDROGENASE-LIKE PROTEIN C1198.01"/>
    <property type="match status" value="1"/>
</dbReference>
<evidence type="ECO:0000259" key="3">
    <source>
        <dbReference type="Pfam" id="PF08240"/>
    </source>
</evidence>
<evidence type="ECO:0000256" key="1">
    <source>
        <dbReference type="ARBA" id="ARBA00023002"/>
    </source>
</evidence>
<reference evidence="4 5" key="1">
    <citation type="submission" date="2017-02" db="EMBL/GenBank/DDBJ databases">
        <title>The new phylogeny of genus Mycobacterium.</title>
        <authorList>
            <person name="Tortoli E."/>
            <person name="Trovato A."/>
            <person name="Cirillo D.M."/>
        </authorList>
    </citation>
    <scope>NUCLEOTIDE SEQUENCE [LARGE SCALE GENOMIC DNA]</scope>
    <source>
        <strain evidence="4 5">DSM 45633</strain>
    </source>
</reference>
<dbReference type="GO" id="GO:0016491">
    <property type="term" value="F:oxidoreductase activity"/>
    <property type="evidence" value="ECO:0007669"/>
    <property type="project" value="UniProtKB-KW"/>
</dbReference>
<dbReference type="Pfam" id="PF00107">
    <property type="entry name" value="ADH_zinc_N"/>
    <property type="match status" value="1"/>
</dbReference>
<keyword evidence="5" id="KW-1185">Reference proteome</keyword>
<sequence length="338" mass="34745">MRAAVLRDGGMVYRDDVPEPTPGPGQVLVEVTACGICGSDLHFASHGEQVLAATQAMSGSPSSRASVDLGADIFMGHEFSATVLEAGPGTDTFAPGTPVTSIPILLATKGIEPIVYSNTTLGGYAEKMLLSAPLLLAIPNGLDPRHAALTEPMAVGLHAVNKSGATPGETALVLGCGPIGMAIIAALRLAGVEDIVAADYSQTRRDLAATMGAHRTLDPAQGSPFDTIAPKVIFEAVGIPGIIDDVLRRAPVGSRLVVAGVCMEADTVHPFYGIAKEISVQFVLAYQPAEFAASLQAIAEGRVDVAPLITGEVGLEGVPGAFAELADPDRHCKILVTP</sequence>
<dbReference type="SUPFAM" id="SSF50129">
    <property type="entry name" value="GroES-like"/>
    <property type="match status" value="1"/>
</dbReference>
<feature type="domain" description="Alcohol dehydrogenase-like C-terminal" evidence="2">
    <location>
        <begin position="178"/>
        <end position="299"/>
    </location>
</feature>